<dbReference type="EMBL" id="LIDM01000469">
    <property type="protein sequence ID" value="KRP30748.1"/>
    <property type="molecule type" value="Genomic_DNA"/>
</dbReference>
<dbReference type="AlphaFoldDB" id="A0A0R2X7S8"/>
<proteinExistence type="predicted"/>
<sequence>MIRTQIQFEKKAYESLKTKSKETGKSISEIVRKSLDQTIESQETDLKWRRALQSMGKFSSGLNNL</sequence>
<evidence type="ECO:0008006" key="3">
    <source>
        <dbReference type="Google" id="ProtNLM"/>
    </source>
</evidence>
<name>A0A0R2X7S8_9BACT</name>
<dbReference type="Proteomes" id="UP000051557">
    <property type="component" value="Unassembled WGS sequence"/>
</dbReference>
<gene>
    <name evidence="1" type="ORF">ABS32_08415</name>
</gene>
<evidence type="ECO:0000313" key="2">
    <source>
        <dbReference type="Proteomes" id="UP000051557"/>
    </source>
</evidence>
<organism evidence="1 2">
    <name type="scientific">Verrucomicrobia subdivision 6 bacterium BACL9 MAG-120820-bin42</name>
    <dbReference type="NCBI Taxonomy" id="1655634"/>
    <lineage>
        <taxon>Bacteria</taxon>
        <taxon>Pseudomonadati</taxon>
        <taxon>Verrucomicrobiota</taxon>
        <taxon>Verrucomicrobiia</taxon>
        <taxon>Verrucomicrobiales</taxon>
        <taxon>Verrucomicrobia subdivision 6</taxon>
    </lineage>
</organism>
<feature type="non-terminal residue" evidence="1">
    <location>
        <position position="65"/>
    </location>
</feature>
<reference evidence="1 2" key="1">
    <citation type="submission" date="2015-10" db="EMBL/GenBank/DDBJ databases">
        <title>Metagenome-Assembled Genomes uncover a global brackish microbiome.</title>
        <authorList>
            <person name="Hugerth L.W."/>
            <person name="Larsson J."/>
            <person name="Alneberg J."/>
            <person name="Lindh M.V."/>
            <person name="Legrand C."/>
            <person name="Pinhassi J."/>
            <person name="Andersson A.F."/>
        </authorList>
    </citation>
    <scope>NUCLEOTIDE SEQUENCE [LARGE SCALE GENOMIC DNA]</scope>
    <source>
        <strain evidence="1">BACL9 MAG-120820-bin42</strain>
    </source>
</reference>
<protein>
    <recommendedName>
        <fullName evidence="3">Ribbon-helix-helix protein CopG domain-containing protein</fullName>
    </recommendedName>
</protein>
<evidence type="ECO:0000313" key="1">
    <source>
        <dbReference type="EMBL" id="KRP30748.1"/>
    </source>
</evidence>
<comment type="caution">
    <text evidence="1">The sequence shown here is derived from an EMBL/GenBank/DDBJ whole genome shotgun (WGS) entry which is preliminary data.</text>
</comment>
<accession>A0A0R2X7S8</accession>